<feature type="compositionally biased region" description="Low complexity" evidence="1">
    <location>
        <begin position="63"/>
        <end position="81"/>
    </location>
</feature>
<proteinExistence type="predicted"/>
<organism evidence="3 4">
    <name type="scientific">Albidovulum denitrificans</name>
    <dbReference type="NCBI Taxonomy" id="404881"/>
    <lineage>
        <taxon>Bacteria</taxon>
        <taxon>Pseudomonadati</taxon>
        <taxon>Pseudomonadota</taxon>
        <taxon>Alphaproteobacteria</taxon>
        <taxon>Rhodobacterales</taxon>
        <taxon>Paracoccaceae</taxon>
        <taxon>Albidovulum</taxon>
    </lineage>
</organism>
<keyword evidence="2" id="KW-1133">Transmembrane helix</keyword>
<feature type="compositionally biased region" description="Basic and acidic residues" evidence="1">
    <location>
        <begin position="1"/>
        <end position="24"/>
    </location>
</feature>
<protein>
    <submittedName>
        <fullName evidence="3">Uncharacterized protein</fullName>
    </submittedName>
</protein>
<keyword evidence="2" id="KW-0812">Transmembrane</keyword>
<name>A0A2S8S716_9RHOB</name>
<keyword evidence="4" id="KW-1185">Reference proteome</keyword>
<comment type="caution">
    <text evidence="3">The sequence shown here is derived from an EMBL/GenBank/DDBJ whole genome shotgun (WGS) entry which is preliminary data.</text>
</comment>
<gene>
    <name evidence="3" type="ORF">LX70_02109</name>
</gene>
<evidence type="ECO:0000256" key="1">
    <source>
        <dbReference type="SAM" id="MobiDB-lite"/>
    </source>
</evidence>
<dbReference type="EMBL" id="PVEP01000004">
    <property type="protein sequence ID" value="PQV56538.1"/>
    <property type="molecule type" value="Genomic_DNA"/>
</dbReference>
<dbReference type="RefSeq" id="WP_146111582.1">
    <property type="nucleotide sequence ID" value="NZ_PVEP01000004.1"/>
</dbReference>
<keyword evidence="2" id="KW-0472">Membrane</keyword>
<feature type="region of interest" description="Disordered" evidence="1">
    <location>
        <begin position="52"/>
        <end position="101"/>
    </location>
</feature>
<evidence type="ECO:0000313" key="4">
    <source>
        <dbReference type="Proteomes" id="UP000238338"/>
    </source>
</evidence>
<dbReference type="Proteomes" id="UP000238338">
    <property type="component" value="Unassembled WGS sequence"/>
</dbReference>
<accession>A0A2S8S716</accession>
<evidence type="ECO:0000313" key="3">
    <source>
        <dbReference type="EMBL" id="PQV56538.1"/>
    </source>
</evidence>
<evidence type="ECO:0000256" key="2">
    <source>
        <dbReference type="SAM" id="Phobius"/>
    </source>
</evidence>
<feature type="region of interest" description="Disordered" evidence="1">
    <location>
        <begin position="1"/>
        <end position="26"/>
    </location>
</feature>
<reference evidence="3 4" key="1">
    <citation type="submission" date="2018-02" db="EMBL/GenBank/DDBJ databases">
        <title>Genomic Encyclopedia of Archaeal and Bacterial Type Strains, Phase II (KMG-II): from individual species to whole genera.</title>
        <authorList>
            <person name="Goeker M."/>
        </authorList>
    </citation>
    <scope>NUCLEOTIDE SEQUENCE [LARGE SCALE GENOMIC DNA]</scope>
    <source>
        <strain evidence="3 4">DSM 18921</strain>
    </source>
</reference>
<dbReference type="AlphaFoldDB" id="A0A2S8S716"/>
<sequence>MQNEHHMTGRPTYDDRLPMDDRSGAPRGGKILIAVAALIVIIGALLWFGSGGDTAGTGDQMRPAATAPAEAPAAMPETSAPIAADPATDGAMPPTDAAPAQ</sequence>
<feature type="transmembrane region" description="Helical" evidence="2">
    <location>
        <begin position="31"/>
        <end position="49"/>
    </location>
</feature>